<dbReference type="AlphaFoldDB" id="A0A6J7JCT8"/>
<evidence type="ECO:0000256" key="6">
    <source>
        <dbReference type="ARBA" id="ARBA00023134"/>
    </source>
</evidence>
<dbReference type="EMBL" id="CAEZTY010000009">
    <property type="protein sequence ID" value="CAB4578989.1"/>
    <property type="molecule type" value="Genomic_DNA"/>
</dbReference>
<evidence type="ECO:0000256" key="1">
    <source>
        <dbReference type="ARBA" id="ARBA00022598"/>
    </source>
</evidence>
<dbReference type="InterPro" id="IPR002847">
    <property type="entry name" value="F420-0_gamma-glut_ligase-dom"/>
</dbReference>
<dbReference type="Gene3D" id="3.90.1660.10">
    <property type="entry name" value="CofE-like domain"/>
    <property type="match status" value="1"/>
</dbReference>
<dbReference type="EMBL" id="CAEZXY010000007">
    <property type="protein sequence ID" value="CAB4697364.1"/>
    <property type="molecule type" value="Genomic_DNA"/>
</dbReference>
<keyword evidence="2" id="KW-0479">Metal-binding</keyword>
<dbReference type="EMBL" id="CAFBNJ010000004">
    <property type="protein sequence ID" value="CAB4940557.1"/>
    <property type="molecule type" value="Genomic_DNA"/>
</dbReference>
<reference evidence="14" key="1">
    <citation type="submission" date="2020-05" db="EMBL/GenBank/DDBJ databases">
        <authorList>
            <person name="Chiriac C."/>
            <person name="Salcher M."/>
            <person name="Ghai R."/>
            <person name="Kavagutti S V."/>
        </authorList>
    </citation>
    <scope>NUCLEOTIDE SEQUENCE</scope>
</reference>
<dbReference type="GO" id="GO:0005525">
    <property type="term" value="F:GTP binding"/>
    <property type="evidence" value="ECO:0007669"/>
    <property type="project" value="UniProtKB-KW"/>
</dbReference>
<evidence type="ECO:0000313" key="11">
    <source>
        <dbReference type="EMBL" id="CAB4578989.1"/>
    </source>
</evidence>
<keyword evidence="5" id="KW-0630">Potassium</keyword>
<dbReference type="EMBL" id="CAESAL010000009">
    <property type="protein sequence ID" value="CAB4334039.1"/>
    <property type="molecule type" value="Genomic_DNA"/>
</dbReference>
<dbReference type="PANTHER" id="PTHR47917:SF1">
    <property type="entry name" value="COENZYME F420:L-GLUTAMATE LIGASE"/>
    <property type="match status" value="1"/>
</dbReference>
<evidence type="ECO:0000256" key="3">
    <source>
        <dbReference type="ARBA" id="ARBA00022741"/>
    </source>
</evidence>
<dbReference type="GO" id="GO:0052618">
    <property type="term" value="F:coenzyme F420-0:L-glutamate ligase activity"/>
    <property type="evidence" value="ECO:0007669"/>
    <property type="project" value="TreeGrafter"/>
</dbReference>
<dbReference type="GO" id="GO:0046872">
    <property type="term" value="F:metal ion binding"/>
    <property type="evidence" value="ECO:0007669"/>
    <property type="project" value="UniProtKB-KW"/>
</dbReference>
<keyword evidence="6" id="KW-0342">GTP-binding</keyword>
<evidence type="ECO:0000313" key="15">
    <source>
        <dbReference type="EMBL" id="CAB4982367.1"/>
    </source>
</evidence>
<dbReference type="EMBL" id="CAFBOK010000077">
    <property type="protein sequence ID" value="CAB4982367.1"/>
    <property type="molecule type" value="Genomic_DNA"/>
</dbReference>
<dbReference type="EMBL" id="CAEZVC010000011">
    <property type="protein sequence ID" value="CAB4615535.1"/>
    <property type="molecule type" value="Genomic_DNA"/>
</dbReference>
<evidence type="ECO:0000256" key="5">
    <source>
        <dbReference type="ARBA" id="ARBA00022958"/>
    </source>
</evidence>
<evidence type="ECO:0000256" key="7">
    <source>
        <dbReference type="ARBA" id="ARBA00023211"/>
    </source>
</evidence>
<keyword evidence="7" id="KW-0464">Manganese</keyword>
<keyword evidence="4" id="KW-0460">Magnesium</keyword>
<dbReference type="InterPro" id="IPR008225">
    <property type="entry name" value="F420-0_g-glutamyl_ligase"/>
</dbReference>
<proteinExistence type="predicted"/>
<dbReference type="SUPFAM" id="SSF144010">
    <property type="entry name" value="CofE-like"/>
    <property type="match status" value="1"/>
</dbReference>
<dbReference type="Gene3D" id="3.30.1330.100">
    <property type="entry name" value="CofE-like"/>
    <property type="match status" value="1"/>
</dbReference>
<keyword evidence="3" id="KW-0547">Nucleotide-binding</keyword>
<evidence type="ECO:0000313" key="10">
    <source>
        <dbReference type="EMBL" id="CAB4370723.1"/>
    </source>
</evidence>
<protein>
    <submittedName>
        <fullName evidence="14">Unannotated protein</fullName>
    </submittedName>
</protein>
<evidence type="ECO:0000313" key="13">
    <source>
        <dbReference type="EMBL" id="CAB4697364.1"/>
    </source>
</evidence>
<name>A0A6J7JCT8_9ZZZZ</name>
<evidence type="ECO:0000313" key="14">
    <source>
        <dbReference type="EMBL" id="CAB4940557.1"/>
    </source>
</evidence>
<evidence type="ECO:0000259" key="8">
    <source>
        <dbReference type="Pfam" id="PF01996"/>
    </source>
</evidence>
<dbReference type="EMBL" id="CAFBRD010000005">
    <property type="protein sequence ID" value="CAB5073624.1"/>
    <property type="molecule type" value="Genomic_DNA"/>
</dbReference>
<evidence type="ECO:0000256" key="4">
    <source>
        <dbReference type="ARBA" id="ARBA00022842"/>
    </source>
</evidence>
<sequence length="238" mass="25400">MSRMEIFGIEGIGEIVVGDDLASVIAAAAAGSTDTNLADGDVVVVTQKIVSKAEDRLVAIDPNNPLSHKPLVERESVRILRRRGDLIISETEHGFVCANAGIDLSNVERGWAALLPIDSDRSARRIRDGLRHRFGVDVAVIISDTFGRAWRRGVTDVAIGCAGVAGVVDLRGTPDALGREMQVTEVAIVDELAAAAELVMGKSTNIPVAVIRGVDASWLRDGSVADEIVRSPKEDLFR</sequence>
<dbReference type="EMBL" id="CAEUNJ010000011">
    <property type="protein sequence ID" value="CAB4370723.1"/>
    <property type="molecule type" value="Genomic_DNA"/>
</dbReference>
<keyword evidence="1" id="KW-0436">Ligase</keyword>
<evidence type="ECO:0000313" key="12">
    <source>
        <dbReference type="EMBL" id="CAB4615535.1"/>
    </source>
</evidence>
<evidence type="ECO:0000313" key="9">
    <source>
        <dbReference type="EMBL" id="CAB4334039.1"/>
    </source>
</evidence>
<evidence type="ECO:0000313" key="16">
    <source>
        <dbReference type="EMBL" id="CAB5073624.1"/>
    </source>
</evidence>
<gene>
    <name evidence="11" type="ORF">UFOPK1762_00422</name>
    <name evidence="12" type="ORF">UFOPK1906_00338</name>
    <name evidence="13" type="ORF">UFOPK2624_00331</name>
    <name evidence="9" type="ORF">UFOPK3331_00436</name>
    <name evidence="14" type="ORF">UFOPK3785_00153</name>
    <name evidence="15" type="ORF">UFOPK3927_00789</name>
    <name evidence="10" type="ORF">UFOPK4201_00390</name>
    <name evidence="16" type="ORF">UFOPK4371_00195</name>
</gene>
<evidence type="ECO:0000256" key="2">
    <source>
        <dbReference type="ARBA" id="ARBA00022723"/>
    </source>
</evidence>
<accession>A0A6J7JCT8</accession>
<dbReference type="Pfam" id="PF01996">
    <property type="entry name" value="F420_ligase"/>
    <property type="match status" value="1"/>
</dbReference>
<organism evidence="14">
    <name type="scientific">freshwater metagenome</name>
    <dbReference type="NCBI Taxonomy" id="449393"/>
    <lineage>
        <taxon>unclassified sequences</taxon>
        <taxon>metagenomes</taxon>
        <taxon>ecological metagenomes</taxon>
    </lineage>
</organism>
<dbReference type="NCBIfam" id="TIGR01916">
    <property type="entry name" value="F420_cofE"/>
    <property type="match status" value="1"/>
</dbReference>
<dbReference type="PANTHER" id="PTHR47917">
    <property type="match status" value="1"/>
</dbReference>
<feature type="domain" description="Coenzyme F420:L-glutamate ligase-like" evidence="8">
    <location>
        <begin position="13"/>
        <end position="213"/>
    </location>
</feature>